<dbReference type="Proteomes" id="UP000789860">
    <property type="component" value="Unassembled WGS sequence"/>
</dbReference>
<accession>A0ACA9N3G9</accession>
<keyword evidence="2" id="KW-1185">Reference proteome</keyword>
<sequence length="94" mass="10542">PSINKKDRKHKDKNIKNISKNVKDTSQSILNTSLSSTNSTPKLSLDVYSPMLIHVPLNPDLAFISNELYENYLAGTNLNANNAFNNQTTFKFIS</sequence>
<name>A0ACA9N3G9_9GLOM</name>
<dbReference type="EMBL" id="CAJVPM010016690">
    <property type="protein sequence ID" value="CAG8615467.1"/>
    <property type="molecule type" value="Genomic_DNA"/>
</dbReference>
<protein>
    <submittedName>
        <fullName evidence="1">2874_t:CDS:1</fullName>
    </submittedName>
</protein>
<comment type="caution">
    <text evidence="1">The sequence shown here is derived from an EMBL/GenBank/DDBJ whole genome shotgun (WGS) entry which is preliminary data.</text>
</comment>
<evidence type="ECO:0000313" key="2">
    <source>
        <dbReference type="Proteomes" id="UP000789860"/>
    </source>
</evidence>
<evidence type="ECO:0000313" key="1">
    <source>
        <dbReference type="EMBL" id="CAG8615467.1"/>
    </source>
</evidence>
<organism evidence="1 2">
    <name type="scientific">Scutellospora calospora</name>
    <dbReference type="NCBI Taxonomy" id="85575"/>
    <lineage>
        <taxon>Eukaryota</taxon>
        <taxon>Fungi</taxon>
        <taxon>Fungi incertae sedis</taxon>
        <taxon>Mucoromycota</taxon>
        <taxon>Glomeromycotina</taxon>
        <taxon>Glomeromycetes</taxon>
        <taxon>Diversisporales</taxon>
        <taxon>Gigasporaceae</taxon>
        <taxon>Scutellospora</taxon>
    </lineage>
</organism>
<proteinExistence type="predicted"/>
<feature type="non-terminal residue" evidence="1">
    <location>
        <position position="1"/>
    </location>
</feature>
<reference evidence="1" key="1">
    <citation type="submission" date="2021-06" db="EMBL/GenBank/DDBJ databases">
        <authorList>
            <person name="Kallberg Y."/>
            <person name="Tangrot J."/>
            <person name="Rosling A."/>
        </authorList>
    </citation>
    <scope>NUCLEOTIDE SEQUENCE</scope>
    <source>
        <strain evidence="1">AU212A</strain>
    </source>
</reference>
<gene>
    <name evidence="1" type="ORF">SCALOS_LOCUS7451</name>
</gene>